<sequence>MFILQVEWRQGVLKEKTGSVSLENHVRYRRCREFFSKSSLTIVVQNMSFDLTFECAPDFSHKILFATSLRPAGTTEEVGPEGCSRRKAGGRNIPRSPRLLPVTTNLNQPME</sequence>
<dbReference type="AlphaFoldDB" id="A0A178XP37"/>
<reference evidence="2 3" key="1">
    <citation type="journal article" date="2016" name="Int. J. Syst. Evol. Microbiol.">
        <title>Ensifer glycinis sp. nov., an novel rhizobial species associated with Glycine spp.</title>
        <authorList>
            <person name="Yan H."/>
            <person name="Yan J."/>
            <person name="Sui X.H."/>
            <person name="Wang E.T."/>
            <person name="Chen W.X."/>
            <person name="Zhang X.X."/>
            <person name="Chen W.F."/>
        </authorList>
    </citation>
    <scope>NUCLEOTIDE SEQUENCE [LARGE SCALE GENOMIC DNA]</scope>
    <source>
        <strain evidence="2 3">CCBAU 23380</strain>
    </source>
</reference>
<protein>
    <submittedName>
        <fullName evidence="2">Uncharacterized protein</fullName>
    </submittedName>
</protein>
<evidence type="ECO:0000256" key="1">
    <source>
        <dbReference type="SAM" id="MobiDB-lite"/>
    </source>
</evidence>
<evidence type="ECO:0000313" key="3">
    <source>
        <dbReference type="Proteomes" id="UP000094025"/>
    </source>
</evidence>
<keyword evidence="3" id="KW-1185">Reference proteome</keyword>
<comment type="caution">
    <text evidence="2">The sequence shown here is derived from an EMBL/GenBank/DDBJ whole genome shotgun (WGS) entry which is preliminary data.</text>
</comment>
<feature type="compositionally biased region" description="Polar residues" evidence="1">
    <location>
        <begin position="102"/>
        <end position="111"/>
    </location>
</feature>
<name>A0A178XP37_9HYPH</name>
<accession>A0A178XP37</accession>
<proteinExistence type="predicted"/>
<gene>
    <name evidence="2" type="ORF">AU381_18545</name>
</gene>
<dbReference type="Proteomes" id="UP000094025">
    <property type="component" value="Unassembled WGS sequence"/>
</dbReference>
<feature type="region of interest" description="Disordered" evidence="1">
    <location>
        <begin position="73"/>
        <end position="111"/>
    </location>
</feature>
<evidence type="ECO:0000313" key="2">
    <source>
        <dbReference type="EMBL" id="OAP36502.1"/>
    </source>
</evidence>
<organism evidence="2 3">
    <name type="scientific">Sinorhizobium glycinis</name>
    <dbReference type="NCBI Taxonomy" id="1472378"/>
    <lineage>
        <taxon>Bacteria</taxon>
        <taxon>Pseudomonadati</taxon>
        <taxon>Pseudomonadota</taxon>
        <taxon>Alphaproteobacteria</taxon>
        <taxon>Hyphomicrobiales</taxon>
        <taxon>Rhizobiaceae</taxon>
        <taxon>Sinorhizobium/Ensifer group</taxon>
        <taxon>Sinorhizobium</taxon>
    </lineage>
</organism>
<dbReference type="EMBL" id="LPUX01000064">
    <property type="protein sequence ID" value="OAP36502.1"/>
    <property type="molecule type" value="Genomic_DNA"/>
</dbReference>